<dbReference type="Pfam" id="PF03190">
    <property type="entry name" value="Thioredox_DsbH"/>
    <property type="match status" value="1"/>
</dbReference>
<dbReference type="RefSeq" id="WP_119087748.1">
    <property type="nucleotide sequence ID" value="NZ_QXIV01000037.1"/>
</dbReference>
<dbReference type="GO" id="GO:0005975">
    <property type="term" value="P:carbohydrate metabolic process"/>
    <property type="evidence" value="ECO:0007669"/>
    <property type="project" value="InterPro"/>
</dbReference>
<dbReference type="InterPro" id="IPR036249">
    <property type="entry name" value="Thioredoxin-like_sf"/>
</dbReference>
<dbReference type="PIRSF" id="PIRSF006402">
    <property type="entry name" value="UCP006402_thioredoxin"/>
    <property type="match status" value="1"/>
</dbReference>
<dbReference type="EMBL" id="QXIW01000027">
    <property type="protein sequence ID" value="RIE12995.1"/>
    <property type="molecule type" value="Genomic_DNA"/>
</dbReference>
<dbReference type="Proteomes" id="UP000265724">
    <property type="component" value="Unassembled WGS sequence"/>
</dbReference>
<dbReference type="InterPro" id="IPR024705">
    <property type="entry name" value="Ssp411"/>
</dbReference>
<gene>
    <name evidence="3" type="ORF">SMC2_05770</name>
    <name evidence="2" type="ORF">SMC3_05380</name>
</gene>
<dbReference type="Gene3D" id="3.40.30.10">
    <property type="entry name" value="Glutaredoxin"/>
    <property type="match status" value="1"/>
</dbReference>
<dbReference type="PANTHER" id="PTHR42899">
    <property type="entry name" value="SPERMATOGENESIS-ASSOCIATED PROTEIN 20"/>
    <property type="match status" value="1"/>
</dbReference>
<organism evidence="2 5">
    <name type="scientific">Candidatus Cryosericum hinesii</name>
    <dbReference type="NCBI Taxonomy" id="2290915"/>
    <lineage>
        <taxon>Bacteria</taxon>
        <taxon>Pseudomonadati</taxon>
        <taxon>Caldisericota/Cryosericota group</taxon>
        <taxon>Candidatus Cryosericota</taxon>
        <taxon>Candidatus Cryosericia</taxon>
        <taxon>Candidatus Cryosericales</taxon>
        <taxon>Candidatus Cryosericaceae</taxon>
        <taxon>Candidatus Cryosericum</taxon>
    </lineage>
</organism>
<evidence type="ECO:0000259" key="1">
    <source>
        <dbReference type="Pfam" id="PF03190"/>
    </source>
</evidence>
<dbReference type="PANTHER" id="PTHR42899:SF1">
    <property type="entry name" value="SPERMATOGENESIS-ASSOCIATED PROTEIN 20"/>
    <property type="match status" value="1"/>
</dbReference>
<proteinExistence type="predicted"/>
<evidence type="ECO:0000313" key="5">
    <source>
        <dbReference type="Proteomes" id="UP000266042"/>
    </source>
</evidence>
<name>A0A398DCY5_9BACT</name>
<dbReference type="InterPro" id="IPR004879">
    <property type="entry name" value="Ssp411-like_TRX"/>
</dbReference>
<evidence type="ECO:0000313" key="2">
    <source>
        <dbReference type="EMBL" id="RIE12995.1"/>
    </source>
</evidence>
<dbReference type="EMBL" id="QXIX01000045">
    <property type="protein sequence ID" value="RIE13172.1"/>
    <property type="molecule type" value="Genomic_DNA"/>
</dbReference>
<dbReference type="AlphaFoldDB" id="A0A398DCY5"/>
<reference evidence="4 5" key="1">
    <citation type="submission" date="2018-09" db="EMBL/GenBank/DDBJ databases">
        <title>Discovery and Ecogenomic Context for Candidatus Cryosericales, a Global Caldiserica Order Active in Thawing Permafrost.</title>
        <authorList>
            <person name="Martinez M.A."/>
            <person name="Woodcroft B.J."/>
            <person name="Ignacio Espinoza J.C."/>
            <person name="Zayed A."/>
            <person name="Singleton C.M."/>
            <person name="Boyd J."/>
            <person name="Li Y.-F."/>
            <person name="Purvine S."/>
            <person name="Maughan H."/>
            <person name="Hodgkins S.B."/>
            <person name="Anderson D."/>
            <person name="Sederholm M."/>
            <person name="Temperton B."/>
            <person name="Saleska S.R."/>
            <person name="Tyson G.W."/>
            <person name="Rich V.I."/>
        </authorList>
    </citation>
    <scope>NUCLEOTIDE SEQUENCE [LARGE SCALE GENOMIC DNA]</scope>
    <source>
        <strain evidence="3 4">SMC2</strain>
        <strain evidence="2 5">SMC3</strain>
    </source>
</reference>
<dbReference type="InterPro" id="IPR008928">
    <property type="entry name" value="6-hairpin_glycosidase_sf"/>
</dbReference>
<sequence length="676" mass="74804">MSNHLDGSVSRYLLQHADNPVDWYPWGDEALARARTEDKPIFLSIGYAACHWCHVMAHESFEDPDTATTMNAHYVCIKVDREERPDLDSVYMAAVVALTGQGGWPLSVFLTPDLQPFYGGTYFPPEPRQGMPGFPQLLHTLADAWRNRRADITRAGAQVVAQLVSQSTSGTAEGTFDVGTLTTAVHDLVEHYDWDSGGWGMAPKFPQPMAIEFLLRRHLAGDTTALAPAVHALRAMVRGGMWDVIGGGFARYSTDNSWHVPHFEKMLYDNAQLARAYLHAWQVTSEASFRHVAEETLTFVTREMTTPQGAFLSSLDADSEGAEGRYYVWSLEEIRATLGKDADLFTEAYGVTAGGTWEGTNVLQRSVDNATLAAHHSIVQGDVDALLDNCRTRLLKVRGKRVRPAADDTVLTAWNGLMLASFAEAARALGDQRYLDVAIRNADFLLTALRPDGQLRRTWREGTTGPKAYLDDYASLILGLLELYQTDFNNRWFVAVRLLAEEMLARFTDPAGGFFDTPDRAEQLLIRPKDLQDNAVPSGNALAAEALLTLAALTGHTEWRKLAEKSLDLVTDLVTRYPTGFGRWLCAGDFDLAKEMQVAIVGDPADKRTMELVGEVRMAWRPNLVVAASPTPLPPGVPDLLADRPIVDGQPTAYVCEGFACHQLVTRPEDLREQLR</sequence>
<dbReference type="CDD" id="cd02955">
    <property type="entry name" value="SSP411"/>
    <property type="match status" value="1"/>
</dbReference>
<dbReference type="Proteomes" id="UP000266042">
    <property type="component" value="Unassembled WGS sequence"/>
</dbReference>
<dbReference type="Gene3D" id="1.50.10.10">
    <property type="match status" value="1"/>
</dbReference>
<dbReference type="SUPFAM" id="SSF48208">
    <property type="entry name" value="Six-hairpin glycosidases"/>
    <property type="match status" value="1"/>
</dbReference>
<feature type="domain" description="Spermatogenesis-associated protein 20-like TRX" evidence="1">
    <location>
        <begin position="3"/>
        <end position="163"/>
    </location>
</feature>
<dbReference type="SUPFAM" id="SSF52833">
    <property type="entry name" value="Thioredoxin-like"/>
    <property type="match status" value="1"/>
</dbReference>
<evidence type="ECO:0000313" key="3">
    <source>
        <dbReference type="EMBL" id="RIE13172.1"/>
    </source>
</evidence>
<dbReference type="InterPro" id="IPR012341">
    <property type="entry name" value="6hp_glycosidase-like_sf"/>
</dbReference>
<accession>A0A398DCY5</accession>
<comment type="caution">
    <text evidence="2">The sequence shown here is derived from an EMBL/GenBank/DDBJ whole genome shotgun (WGS) entry which is preliminary data.</text>
</comment>
<keyword evidence="4" id="KW-1185">Reference proteome</keyword>
<protein>
    <submittedName>
        <fullName evidence="2">Thioredoxin domain-containing protein</fullName>
    </submittedName>
</protein>
<evidence type="ECO:0000313" key="4">
    <source>
        <dbReference type="Proteomes" id="UP000265724"/>
    </source>
</evidence>